<sequence length="38" mass="4342">MKTMNARKEENRQELIEELDAAIGRLRGIAKSLENLSL</sequence>
<dbReference type="Proteomes" id="UP001565474">
    <property type="component" value="Unassembled WGS sequence"/>
</dbReference>
<accession>A0ABV4GQS4</accession>
<reference evidence="2 3" key="1">
    <citation type="submission" date="2024-07" db="EMBL/GenBank/DDBJ databases">
        <title>Genomic Encyclopedia of Type Strains, Phase V (KMG-V): Genome sequencing to study the core and pangenomes of soil and plant-associated prokaryotes.</title>
        <authorList>
            <person name="Whitman W."/>
        </authorList>
    </citation>
    <scope>NUCLEOTIDE SEQUENCE [LARGE SCALE GENOMIC DNA]</scope>
    <source>
        <strain evidence="2 3">USDA 222</strain>
    </source>
</reference>
<name>A0ABV4GQS4_9BRAD</name>
<protein>
    <submittedName>
        <fullName evidence="2">Uncharacterized protein</fullName>
    </submittedName>
</protein>
<keyword evidence="1" id="KW-0175">Coiled coil</keyword>
<evidence type="ECO:0000313" key="2">
    <source>
        <dbReference type="EMBL" id="MEY9473228.1"/>
    </source>
</evidence>
<feature type="coiled-coil region" evidence="1">
    <location>
        <begin position="5"/>
        <end position="36"/>
    </location>
</feature>
<keyword evidence="3" id="KW-1185">Reference proteome</keyword>
<evidence type="ECO:0000256" key="1">
    <source>
        <dbReference type="SAM" id="Coils"/>
    </source>
</evidence>
<proteinExistence type="predicted"/>
<comment type="caution">
    <text evidence="2">The sequence shown here is derived from an EMBL/GenBank/DDBJ whole genome shotgun (WGS) entry which is preliminary data.</text>
</comment>
<gene>
    <name evidence="2" type="ORF">ABH992_005627</name>
</gene>
<evidence type="ECO:0000313" key="3">
    <source>
        <dbReference type="Proteomes" id="UP001565474"/>
    </source>
</evidence>
<organism evidence="2 3">
    <name type="scientific">Bradyrhizobium yuanmingense</name>
    <dbReference type="NCBI Taxonomy" id="108015"/>
    <lineage>
        <taxon>Bacteria</taxon>
        <taxon>Pseudomonadati</taxon>
        <taxon>Pseudomonadota</taxon>
        <taxon>Alphaproteobacteria</taxon>
        <taxon>Hyphomicrobiales</taxon>
        <taxon>Nitrobacteraceae</taxon>
        <taxon>Bradyrhizobium</taxon>
    </lineage>
</organism>
<dbReference type="EMBL" id="JBGBZN010000002">
    <property type="protein sequence ID" value="MEY9473228.1"/>
    <property type="molecule type" value="Genomic_DNA"/>
</dbReference>